<dbReference type="Pfam" id="PF14434">
    <property type="entry name" value="Imm6"/>
    <property type="match status" value="1"/>
</dbReference>
<dbReference type="GeneID" id="301141799"/>
<comment type="caution">
    <text evidence="1">The sequence shown here is derived from an EMBL/GenBank/DDBJ whole genome shotgun (WGS) entry which is preliminary data.</text>
</comment>
<dbReference type="EMBL" id="JARTFS010000006">
    <property type="protein sequence ID" value="MED4401750.1"/>
    <property type="molecule type" value="Genomic_DNA"/>
</dbReference>
<name>A0ABU6NXA4_9BACI</name>
<protein>
    <submittedName>
        <fullName evidence="1">Imm6 family immunity protein</fullName>
    </submittedName>
</protein>
<evidence type="ECO:0000313" key="2">
    <source>
        <dbReference type="Proteomes" id="UP001342826"/>
    </source>
</evidence>
<accession>A0ABU6NXA4</accession>
<gene>
    <name evidence="1" type="ORF">P9271_10520</name>
</gene>
<dbReference type="RefSeq" id="WP_235843028.1">
    <property type="nucleotide sequence ID" value="NZ_JARTFQ010000006.1"/>
</dbReference>
<dbReference type="InterPro" id="IPR025674">
    <property type="entry name" value="Imm6"/>
</dbReference>
<dbReference type="Proteomes" id="UP001342826">
    <property type="component" value="Unassembled WGS sequence"/>
</dbReference>
<evidence type="ECO:0000313" key="1">
    <source>
        <dbReference type="EMBL" id="MED4401750.1"/>
    </source>
</evidence>
<reference evidence="1 2" key="1">
    <citation type="submission" date="2023-03" db="EMBL/GenBank/DDBJ databases">
        <title>Bacillus Genome Sequencing.</title>
        <authorList>
            <person name="Dunlap C."/>
        </authorList>
    </citation>
    <scope>NUCLEOTIDE SEQUENCE [LARGE SCALE GENOMIC DNA]</scope>
    <source>
        <strain evidence="1 2">NRS-1717</strain>
    </source>
</reference>
<sequence length="166" mass="19759">MRDIMNISINNRVAICLAYAEHTLNYFENEFKDGDYHQAFEQFRNIINMGYEWLSGSNINWGLLYNLCNDDERDYGCFNFTATFECSDKYETPISVLIWTIYYLIYQCAHSSNEKYFPQDLWDGHLPQEEEKSIIETLHIAVNKYLSAENCEKLKLIEEEYRRPLA</sequence>
<proteinExistence type="predicted"/>
<keyword evidence="2" id="KW-1185">Reference proteome</keyword>
<organism evidence="1 2">
    <name type="scientific">Metabacillus fastidiosus</name>
    <dbReference type="NCBI Taxonomy" id="1458"/>
    <lineage>
        <taxon>Bacteria</taxon>
        <taxon>Bacillati</taxon>
        <taxon>Bacillota</taxon>
        <taxon>Bacilli</taxon>
        <taxon>Bacillales</taxon>
        <taxon>Bacillaceae</taxon>
        <taxon>Metabacillus</taxon>
    </lineage>
</organism>